<dbReference type="AlphaFoldDB" id="A0AAD5V6I2"/>
<protein>
    <submittedName>
        <fullName evidence="2">Uncharacterized protein</fullName>
    </submittedName>
</protein>
<feature type="compositionally biased region" description="Polar residues" evidence="1">
    <location>
        <begin position="624"/>
        <end position="643"/>
    </location>
</feature>
<proteinExistence type="predicted"/>
<accession>A0AAD5V6I2</accession>
<dbReference type="EMBL" id="JANAWD010000095">
    <property type="protein sequence ID" value="KAJ3487330.1"/>
    <property type="molecule type" value="Genomic_DNA"/>
</dbReference>
<feature type="compositionally biased region" description="Low complexity" evidence="1">
    <location>
        <begin position="70"/>
        <end position="85"/>
    </location>
</feature>
<keyword evidence="3" id="KW-1185">Reference proteome</keyword>
<feature type="region of interest" description="Disordered" evidence="1">
    <location>
        <begin position="49"/>
        <end position="210"/>
    </location>
</feature>
<gene>
    <name evidence="2" type="ORF">NLI96_g3624</name>
</gene>
<feature type="compositionally biased region" description="Pro residues" evidence="1">
    <location>
        <begin position="194"/>
        <end position="205"/>
    </location>
</feature>
<feature type="region of interest" description="Disordered" evidence="1">
    <location>
        <begin position="581"/>
        <end position="653"/>
    </location>
</feature>
<name>A0AAD5V6I2_9APHY</name>
<organism evidence="2 3">
    <name type="scientific">Meripilus lineatus</name>
    <dbReference type="NCBI Taxonomy" id="2056292"/>
    <lineage>
        <taxon>Eukaryota</taxon>
        <taxon>Fungi</taxon>
        <taxon>Dikarya</taxon>
        <taxon>Basidiomycota</taxon>
        <taxon>Agaricomycotina</taxon>
        <taxon>Agaricomycetes</taxon>
        <taxon>Polyporales</taxon>
        <taxon>Meripilaceae</taxon>
        <taxon>Meripilus</taxon>
    </lineage>
</organism>
<reference evidence="2" key="1">
    <citation type="submission" date="2022-07" db="EMBL/GenBank/DDBJ databases">
        <title>Genome Sequence of Physisporinus lineatus.</title>
        <authorList>
            <person name="Buettner E."/>
        </authorList>
    </citation>
    <scope>NUCLEOTIDE SEQUENCE</scope>
    <source>
        <strain evidence="2">VT162</strain>
    </source>
</reference>
<feature type="compositionally biased region" description="Polar residues" evidence="1">
    <location>
        <begin position="351"/>
        <end position="364"/>
    </location>
</feature>
<feature type="region of interest" description="Disordered" evidence="1">
    <location>
        <begin position="477"/>
        <end position="510"/>
    </location>
</feature>
<evidence type="ECO:0000256" key="1">
    <source>
        <dbReference type="SAM" id="MobiDB-lite"/>
    </source>
</evidence>
<feature type="region of interest" description="Disordered" evidence="1">
    <location>
        <begin position="415"/>
        <end position="440"/>
    </location>
</feature>
<feature type="compositionally biased region" description="Polar residues" evidence="1">
    <location>
        <begin position="110"/>
        <end position="140"/>
    </location>
</feature>
<comment type="caution">
    <text evidence="2">The sequence shown here is derived from an EMBL/GenBank/DDBJ whole genome shotgun (WGS) entry which is preliminary data.</text>
</comment>
<feature type="compositionally biased region" description="Low complexity" evidence="1">
    <location>
        <begin position="375"/>
        <end position="388"/>
    </location>
</feature>
<evidence type="ECO:0000313" key="3">
    <source>
        <dbReference type="Proteomes" id="UP001212997"/>
    </source>
</evidence>
<feature type="compositionally biased region" description="Low complexity" evidence="1">
    <location>
        <begin position="95"/>
        <end position="106"/>
    </location>
</feature>
<feature type="region of interest" description="Disordered" evidence="1">
    <location>
        <begin position="528"/>
        <end position="547"/>
    </location>
</feature>
<feature type="region of interest" description="Disordered" evidence="1">
    <location>
        <begin position="1"/>
        <end position="32"/>
    </location>
</feature>
<feature type="compositionally biased region" description="Low complexity" evidence="1">
    <location>
        <begin position="319"/>
        <end position="332"/>
    </location>
</feature>
<feature type="compositionally biased region" description="Low complexity" evidence="1">
    <location>
        <begin position="533"/>
        <end position="547"/>
    </location>
</feature>
<feature type="region of interest" description="Disordered" evidence="1">
    <location>
        <begin position="314"/>
        <end position="394"/>
    </location>
</feature>
<dbReference type="Proteomes" id="UP001212997">
    <property type="component" value="Unassembled WGS sequence"/>
</dbReference>
<evidence type="ECO:0000313" key="2">
    <source>
        <dbReference type="EMBL" id="KAJ3487330.1"/>
    </source>
</evidence>
<sequence length="653" mass="70360">MSNSQYDPSSSHSSWHTDVPSSSNASMTDYAMPSSQYTWNGQETSVWSSSYNNFDSHSEHNHAPSDASFSSGPAQPSPSRSQQPHHVSHSHSHSHSQSPPVQQQHAHQSKSFASTLFPTGTFSYNSLASSTTTNGPSSSCIVDERPKFAPASWEGHDLYRIGGDLDQDPHSPPPPSNPQPRHANSSAAVDPCSPSSPPRSPPPPIVKKEEEPDDGFVFELSSNSTQQTFAPMTEVPLRATHASKSQRKLMTSFRLDPFATQNGIRANTDNKNWLGEEIGPHTEEPQLIEFQIELTVPLISPSLTNSPLPSFEDPADFFSSAPRASGSSTSRPMLPIPANSPLTQYLRGVGQPSNQLPSAASSHQIFPPTPPQVHPPTHTSIHTSSNNSLLYPYQDHDLDDDDHWMGNDAAPFHYSPTSTNSSRAMDMSSQGTGPGTGTASPGAAFEAVMTPAQSLQWQMGFQAGDPSCLDYPNGVTTSKPTRVNAPSRYHTYPSQSQIKRHTMSGGSSTYNTPVVDVDMVFSDSRSSAHALGSSHQHQTRSSQRLAVLSSTSASSAAQDLDLPYTVSSSSIHWNKNHASSASSVSSLTDDDEPFTFPQEESSWSSHHHVSSGTSSMPSTRHVVASSSDLSTRRLTGVTGQRQPHTGARIPCFA</sequence>